<gene>
    <name evidence="1" type="ORF">MEI_00495</name>
</gene>
<accession>A0ABP2QUC2</accession>
<evidence type="ECO:0000313" key="1">
    <source>
        <dbReference type="EMBL" id="EJF98512.1"/>
    </source>
</evidence>
<sequence>GSNSGGSILDVHIEKQKPWLITLSSDNLGARV</sequence>
<reference evidence="1 2" key="1">
    <citation type="submission" date="2012-03" db="EMBL/GenBank/DDBJ databases">
        <title>The Genome Sequence of Bartonella vinsonii subsp. arupensis str. Pm136co.</title>
        <authorList>
            <consortium name="The Broad Institute Genome Sequencing Platform"/>
            <consortium name="The Broad Institute Genome Sequencing Center for Infectious Disease"/>
            <person name="Feldgarden M."/>
            <person name="Kirby J."/>
            <person name="Kosoy M."/>
            <person name="Birtles R."/>
            <person name="Probert W.S."/>
            <person name="Chiaraviglio L."/>
            <person name="Young S.K."/>
            <person name="Zeng Q."/>
            <person name="Gargeya S."/>
            <person name="Fitzgerald M."/>
            <person name="Haas B."/>
            <person name="Abouelleil A."/>
            <person name="Alvarado L."/>
            <person name="Arachchi H.M."/>
            <person name="Berlin A."/>
            <person name="Chapman S.B."/>
            <person name="Gearin G."/>
            <person name="Goldberg J."/>
            <person name="Griggs A."/>
            <person name="Gujja S."/>
            <person name="Hansen M."/>
            <person name="Heiman D."/>
            <person name="Howarth C."/>
            <person name="Larimer J."/>
            <person name="Lui A."/>
            <person name="MacDonald P.J.P."/>
            <person name="McCowen C."/>
            <person name="Montmayeur A."/>
            <person name="Murphy C."/>
            <person name="Neiman D."/>
            <person name="Pearson M."/>
            <person name="Priest M."/>
            <person name="Roberts A."/>
            <person name="Saif S."/>
            <person name="Shea T."/>
            <person name="Sisk P."/>
            <person name="Stolte C."/>
            <person name="Sykes S."/>
            <person name="Wortman J."/>
            <person name="Nusbaum C."/>
            <person name="Birren B."/>
        </authorList>
    </citation>
    <scope>NUCLEOTIDE SEQUENCE [LARGE SCALE GENOMIC DNA]</scope>
    <source>
        <strain evidence="1 2">Pm136co</strain>
    </source>
</reference>
<organism evidence="1 2">
    <name type="scientific">Bartonella vinsonii subsp. arupensis Pm136co</name>
    <dbReference type="NCBI Taxonomy" id="1094561"/>
    <lineage>
        <taxon>Bacteria</taxon>
        <taxon>Pseudomonadati</taxon>
        <taxon>Pseudomonadota</taxon>
        <taxon>Alphaproteobacteria</taxon>
        <taxon>Hyphomicrobiales</taxon>
        <taxon>Bartonellaceae</taxon>
        <taxon>Bartonella</taxon>
    </lineage>
</organism>
<dbReference type="Proteomes" id="UP000008948">
    <property type="component" value="Unassembled WGS sequence"/>
</dbReference>
<name>A0ABP2QUC2_BARVI</name>
<proteinExistence type="predicted"/>
<protein>
    <submittedName>
        <fullName evidence="1">Uncharacterized protein</fullName>
    </submittedName>
</protein>
<evidence type="ECO:0000313" key="2">
    <source>
        <dbReference type="Proteomes" id="UP000008948"/>
    </source>
</evidence>
<comment type="caution">
    <text evidence="1">The sequence shown here is derived from an EMBL/GenBank/DDBJ whole genome shotgun (WGS) entry which is preliminary data.</text>
</comment>
<keyword evidence="2" id="KW-1185">Reference proteome</keyword>
<dbReference type="EMBL" id="AIMH01000011">
    <property type="protein sequence ID" value="EJF98512.1"/>
    <property type="molecule type" value="Genomic_DNA"/>
</dbReference>
<feature type="non-terminal residue" evidence="1">
    <location>
        <position position="1"/>
    </location>
</feature>